<evidence type="ECO:0000256" key="1">
    <source>
        <dbReference type="ARBA" id="ARBA00007812"/>
    </source>
</evidence>
<comment type="similarity">
    <text evidence="1 3">Belongs to the TPP enzyme family.</text>
</comment>
<dbReference type="PANTHER" id="PTHR18968:SF120">
    <property type="entry name" value="ACETOLACTATE SYNTHASE LARGE SUBUNIT"/>
    <property type="match status" value="1"/>
</dbReference>
<dbReference type="InterPro" id="IPR000399">
    <property type="entry name" value="TPP-bd_CS"/>
</dbReference>
<dbReference type="Proteomes" id="UP001500755">
    <property type="component" value="Unassembled WGS sequence"/>
</dbReference>
<dbReference type="InterPro" id="IPR012001">
    <property type="entry name" value="Thiamin_PyroP_enz_TPP-bd_dom"/>
</dbReference>
<evidence type="ECO:0000256" key="3">
    <source>
        <dbReference type="RuleBase" id="RU362132"/>
    </source>
</evidence>
<dbReference type="EMBL" id="BAAANO010000029">
    <property type="protein sequence ID" value="GAA2013432.1"/>
    <property type="molecule type" value="Genomic_DNA"/>
</dbReference>
<dbReference type="CDD" id="cd07035">
    <property type="entry name" value="TPP_PYR_POX_like"/>
    <property type="match status" value="1"/>
</dbReference>
<dbReference type="SUPFAM" id="SSF52518">
    <property type="entry name" value="Thiamin diphosphate-binding fold (THDP-binding)"/>
    <property type="match status" value="2"/>
</dbReference>
<feature type="compositionally biased region" description="Low complexity" evidence="4">
    <location>
        <begin position="1"/>
        <end position="17"/>
    </location>
</feature>
<dbReference type="Gene3D" id="3.40.50.1220">
    <property type="entry name" value="TPP-binding domain"/>
    <property type="match status" value="1"/>
</dbReference>
<feature type="domain" description="Thiamine pyrophosphate enzyme TPP-binding" evidence="6">
    <location>
        <begin position="450"/>
        <end position="596"/>
    </location>
</feature>
<feature type="domain" description="Thiamine pyrophosphate enzyme central" evidence="5">
    <location>
        <begin position="233"/>
        <end position="365"/>
    </location>
</feature>
<evidence type="ECO:0000256" key="4">
    <source>
        <dbReference type="SAM" id="MobiDB-lite"/>
    </source>
</evidence>
<evidence type="ECO:0000313" key="8">
    <source>
        <dbReference type="EMBL" id="GAA2013432.1"/>
    </source>
</evidence>
<sequence length="606" mass="63174">MTSLTYPALSSPSTTPLSPAPLPPTAAAAADEDVHASSVQESPEPCSAGHLVVRELEAHGVERVYCVPGESYLDVLDGLHDSSIRTVVCRQEGGAGYMAAAEGRMTGRPGVVMVTRGPGASNVFVAVHNAYQDATPLVVFVGLVPTEVRGRHAFQEFDLTGWFGSTAKKVLVLDDPASAAHIVADAMHTAVSGRPGPVVVGLPENPQHVETDGRTVPPRPVAAPVPGPGDIATVEAAVAAAERPVLVVGGEFWSPAASEAIGSWASRTGMGIVADFRAYDGIDHAHPHYLGALGFGSWEGTRTALDAADLQVWLGSVRADVPTNSYTLGCDPATTIVVNRDPDLLGHFGPVDVFVNATTEAFAEAVAAARPGAGTASSGAGTSGGQGASAVVEEKPGTEAPAWIAEIRARFLDWREPGPREGANPEYVDMDVAFGHIRELLPDDAIITYGAGNHSGWAARYLPVHGFPSALGPRNGSMGYGVPAAVAASLVHPERTVFSIAGDGCFMMNGQEFSTAVANGSNLVIVVNDNGVYGTIKGHQEKFYPGRPSGTALQNPDFAAFAQAYGGFGVRVERTEDFRAAFEQALAYEGPAIVHCLTDPEVRFTR</sequence>
<evidence type="ECO:0000256" key="2">
    <source>
        <dbReference type="ARBA" id="ARBA00023052"/>
    </source>
</evidence>
<dbReference type="InterPro" id="IPR045229">
    <property type="entry name" value="TPP_enz"/>
</dbReference>
<evidence type="ECO:0000259" key="5">
    <source>
        <dbReference type="Pfam" id="PF00205"/>
    </source>
</evidence>
<dbReference type="NCBIfam" id="NF006052">
    <property type="entry name" value="PRK08199.1"/>
    <property type="match status" value="1"/>
</dbReference>
<name>A0ABP5F189_9MICO</name>
<dbReference type="InterPro" id="IPR029061">
    <property type="entry name" value="THDP-binding"/>
</dbReference>
<feature type="domain" description="Thiamine pyrophosphate enzyme N-terminal TPP-binding" evidence="7">
    <location>
        <begin position="48"/>
        <end position="159"/>
    </location>
</feature>
<feature type="region of interest" description="Disordered" evidence="4">
    <location>
        <begin position="1"/>
        <end position="27"/>
    </location>
</feature>
<dbReference type="InterPro" id="IPR029035">
    <property type="entry name" value="DHS-like_NAD/FAD-binding_dom"/>
</dbReference>
<accession>A0ABP5F189</accession>
<comment type="caution">
    <text evidence="8">The sequence shown here is derived from an EMBL/GenBank/DDBJ whole genome shotgun (WGS) entry which is preliminary data.</text>
</comment>
<dbReference type="CDD" id="cd00568">
    <property type="entry name" value="TPP_enzymes"/>
    <property type="match status" value="1"/>
</dbReference>
<gene>
    <name evidence="8" type="ORF">GCM10009755_26400</name>
</gene>
<dbReference type="Gene3D" id="3.40.50.970">
    <property type="match status" value="2"/>
</dbReference>
<evidence type="ECO:0000259" key="7">
    <source>
        <dbReference type="Pfam" id="PF02776"/>
    </source>
</evidence>
<dbReference type="SUPFAM" id="SSF52467">
    <property type="entry name" value="DHS-like NAD/FAD-binding domain"/>
    <property type="match status" value="1"/>
</dbReference>
<dbReference type="PROSITE" id="PS00187">
    <property type="entry name" value="TPP_ENZYMES"/>
    <property type="match status" value="1"/>
</dbReference>
<dbReference type="Pfam" id="PF00205">
    <property type="entry name" value="TPP_enzyme_M"/>
    <property type="match status" value="1"/>
</dbReference>
<dbReference type="Pfam" id="PF02775">
    <property type="entry name" value="TPP_enzyme_C"/>
    <property type="match status" value="1"/>
</dbReference>
<evidence type="ECO:0000313" key="9">
    <source>
        <dbReference type="Proteomes" id="UP001500755"/>
    </source>
</evidence>
<dbReference type="RefSeq" id="WP_344310415.1">
    <property type="nucleotide sequence ID" value="NZ_BAAANO010000029.1"/>
</dbReference>
<keyword evidence="2 3" id="KW-0786">Thiamine pyrophosphate</keyword>
<protein>
    <submittedName>
        <fullName evidence="8">Thiamine pyrophosphate-binding protein</fullName>
    </submittedName>
</protein>
<dbReference type="InterPro" id="IPR011766">
    <property type="entry name" value="TPP_enzyme_TPP-bd"/>
</dbReference>
<dbReference type="Pfam" id="PF02776">
    <property type="entry name" value="TPP_enzyme_N"/>
    <property type="match status" value="1"/>
</dbReference>
<keyword evidence="9" id="KW-1185">Reference proteome</keyword>
<dbReference type="InterPro" id="IPR012000">
    <property type="entry name" value="Thiamin_PyroP_enz_cen_dom"/>
</dbReference>
<reference evidence="9" key="1">
    <citation type="journal article" date="2019" name="Int. J. Syst. Evol. Microbiol.">
        <title>The Global Catalogue of Microorganisms (GCM) 10K type strain sequencing project: providing services to taxonomists for standard genome sequencing and annotation.</title>
        <authorList>
            <consortium name="The Broad Institute Genomics Platform"/>
            <consortium name="The Broad Institute Genome Sequencing Center for Infectious Disease"/>
            <person name="Wu L."/>
            <person name="Ma J."/>
        </authorList>
    </citation>
    <scope>NUCLEOTIDE SEQUENCE [LARGE SCALE GENOMIC DNA]</scope>
    <source>
        <strain evidence="9">JCM 14546</strain>
    </source>
</reference>
<organism evidence="8 9">
    <name type="scientific">Brevibacterium samyangense</name>
    <dbReference type="NCBI Taxonomy" id="366888"/>
    <lineage>
        <taxon>Bacteria</taxon>
        <taxon>Bacillati</taxon>
        <taxon>Actinomycetota</taxon>
        <taxon>Actinomycetes</taxon>
        <taxon>Micrococcales</taxon>
        <taxon>Brevibacteriaceae</taxon>
        <taxon>Brevibacterium</taxon>
    </lineage>
</organism>
<evidence type="ECO:0000259" key="6">
    <source>
        <dbReference type="Pfam" id="PF02775"/>
    </source>
</evidence>
<dbReference type="PANTHER" id="PTHR18968">
    <property type="entry name" value="THIAMINE PYROPHOSPHATE ENZYMES"/>
    <property type="match status" value="1"/>
</dbReference>
<proteinExistence type="inferred from homology"/>